<comment type="function">
    <text evidence="10">Transcription factor.</text>
</comment>
<evidence type="ECO:0000256" key="10">
    <source>
        <dbReference type="RuleBase" id="RU369038"/>
    </source>
</evidence>
<evidence type="ECO:0000256" key="3">
    <source>
        <dbReference type="ARBA" id="ARBA00023125"/>
    </source>
</evidence>
<keyword evidence="6 8" id="KW-0539">Nucleus</keyword>
<dbReference type="GO" id="GO:0045893">
    <property type="term" value="P:positive regulation of DNA-templated transcription"/>
    <property type="evidence" value="ECO:0007669"/>
    <property type="project" value="TreeGrafter"/>
</dbReference>
<dbReference type="PANTHER" id="PTHR24326:SF610">
    <property type="entry name" value="HOMEOBOX-LEUCINE ZIPPER PROTEIN"/>
    <property type="match status" value="1"/>
</dbReference>
<dbReference type="PROSITE" id="PS00027">
    <property type="entry name" value="HOMEOBOX_1"/>
    <property type="match status" value="1"/>
</dbReference>
<evidence type="ECO:0000313" key="13">
    <source>
        <dbReference type="Proteomes" id="UP000657918"/>
    </source>
</evidence>
<name>A0A835MQ05_9ROSI</name>
<dbReference type="AlphaFoldDB" id="A0A835MQ05"/>
<gene>
    <name evidence="12" type="ORF">SADUNF_Sadunf10G0031200</name>
</gene>
<dbReference type="SMART" id="SM00389">
    <property type="entry name" value="HOX"/>
    <property type="match status" value="1"/>
</dbReference>
<reference evidence="12 13" key="1">
    <citation type="submission" date="2020-10" db="EMBL/GenBank/DDBJ databases">
        <title>Plant Genome Project.</title>
        <authorList>
            <person name="Zhang R.-G."/>
        </authorList>
    </citation>
    <scope>NUCLEOTIDE SEQUENCE [LARGE SCALE GENOMIC DNA]</scope>
    <source>
        <strain evidence="12">FAFU-HL-1</strain>
        <tissue evidence="12">Leaf</tissue>
    </source>
</reference>
<evidence type="ECO:0000256" key="9">
    <source>
        <dbReference type="RuleBase" id="RU000682"/>
    </source>
</evidence>
<comment type="subcellular location">
    <subcellularLocation>
        <location evidence="1 8 9">Nucleus</location>
    </subcellularLocation>
</comment>
<dbReference type="GO" id="GO:0005634">
    <property type="term" value="C:nucleus"/>
    <property type="evidence" value="ECO:0007669"/>
    <property type="project" value="UniProtKB-SubCell"/>
</dbReference>
<feature type="DNA-binding region" description="Homeobox" evidence="8">
    <location>
        <begin position="23"/>
        <end position="82"/>
    </location>
</feature>
<keyword evidence="2 10" id="KW-0805">Transcription regulation</keyword>
<evidence type="ECO:0000256" key="2">
    <source>
        <dbReference type="ARBA" id="ARBA00023015"/>
    </source>
</evidence>
<feature type="domain" description="Homeobox" evidence="11">
    <location>
        <begin position="21"/>
        <end position="81"/>
    </location>
</feature>
<evidence type="ECO:0000256" key="8">
    <source>
        <dbReference type="PROSITE-ProRule" id="PRU00108"/>
    </source>
</evidence>
<dbReference type="PROSITE" id="PS50071">
    <property type="entry name" value="HOMEOBOX_2"/>
    <property type="match status" value="1"/>
</dbReference>
<keyword evidence="3 8" id="KW-0238">DNA-binding</keyword>
<dbReference type="OrthoDB" id="6159439at2759"/>
<evidence type="ECO:0000256" key="1">
    <source>
        <dbReference type="ARBA" id="ARBA00004123"/>
    </source>
</evidence>
<dbReference type="CDD" id="cd00086">
    <property type="entry name" value="homeodomain"/>
    <property type="match status" value="1"/>
</dbReference>
<dbReference type="SUPFAM" id="SSF46689">
    <property type="entry name" value="Homeodomain-like"/>
    <property type="match status" value="1"/>
</dbReference>
<evidence type="ECO:0000256" key="6">
    <source>
        <dbReference type="ARBA" id="ARBA00023242"/>
    </source>
</evidence>
<dbReference type="Proteomes" id="UP000657918">
    <property type="component" value="Unassembled WGS sequence"/>
</dbReference>
<comment type="similarity">
    <text evidence="7 10">Belongs to the HD-ZIP homeobox family. Class I subfamily.</text>
</comment>
<dbReference type="EMBL" id="JADGMS010000010">
    <property type="protein sequence ID" value="KAF9673505.1"/>
    <property type="molecule type" value="Genomic_DNA"/>
</dbReference>
<keyword evidence="5 10" id="KW-0804">Transcription</keyword>
<accession>A0A835MQ05</accession>
<dbReference type="GO" id="GO:0000981">
    <property type="term" value="F:DNA-binding transcription factor activity, RNA polymerase II-specific"/>
    <property type="evidence" value="ECO:0007669"/>
    <property type="project" value="UniProtKB-UniRule"/>
</dbReference>
<evidence type="ECO:0000256" key="5">
    <source>
        <dbReference type="ARBA" id="ARBA00023163"/>
    </source>
</evidence>
<sequence length="89" mass="10524">MVRQDKRFLGAESMIMMRDLSDLEREETRPTAAHVQILEKNFEVENQLEPEGMMQLAIELGLQPRQVAIWFRNRRARFKHKQEDDLAGV</sequence>
<evidence type="ECO:0000259" key="11">
    <source>
        <dbReference type="PROSITE" id="PS50071"/>
    </source>
</evidence>
<dbReference type="PANTHER" id="PTHR24326">
    <property type="entry name" value="HOMEOBOX-LEUCINE ZIPPER PROTEIN"/>
    <property type="match status" value="1"/>
</dbReference>
<dbReference type="InterPro" id="IPR017970">
    <property type="entry name" value="Homeobox_CS"/>
</dbReference>
<keyword evidence="4 8" id="KW-0371">Homeobox</keyword>
<evidence type="ECO:0000313" key="12">
    <source>
        <dbReference type="EMBL" id="KAF9673505.1"/>
    </source>
</evidence>
<proteinExistence type="inferred from homology"/>
<dbReference type="Pfam" id="PF00046">
    <property type="entry name" value="Homeodomain"/>
    <property type="match status" value="1"/>
</dbReference>
<organism evidence="12 13">
    <name type="scientific">Salix dunnii</name>
    <dbReference type="NCBI Taxonomy" id="1413687"/>
    <lineage>
        <taxon>Eukaryota</taxon>
        <taxon>Viridiplantae</taxon>
        <taxon>Streptophyta</taxon>
        <taxon>Embryophyta</taxon>
        <taxon>Tracheophyta</taxon>
        <taxon>Spermatophyta</taxon>
        <taxon>Magnoliopsida</taxon>
        <taxon>eudicotyledons</taxon>
        <taxon>Gunneridae</taxon>
        <taxon>Pentapetalae</taxon>
        <taxon>rosids</taxon>
        <taxon>fabids</taxon>
        <taxon>Malpighiales</taxon>
        <taxon>Salicaceae</taxon>
        <taxon>Saliceae</taxon>
        <taxon>Salix</taxon>
    </lineage>
</organism>
<keyword evidence="13" id="KW-1185">Reference proteome</keyword>
<comment type="caution">
    <text evidence="12">The sequence shown here is derived from an EMBL/GenBank/DDBJ whole genome shotgun (WGS) entry which is preliminary data.</text>
</comment>
<evidence type="ECO:0000256" key="4">
    <source>
        <dbReference type="ARBA" id="ARBA00023155"/>
    </source>
</evidence>
<evidence type="ECO:0000256" key="7">
    <source>
        <dbReference type="ARBA" id="ARBA00025748"/>
    </source>
</evidence>
<dbReference type="Gene3D" id="1.10.10.60">
    <property type="entry name" value="Homeodomain-like"/>
    <property type="match status" value="1"/>
</dbReference>
<dbReference type="InterPro" id="IPR001356">
    <property type="entry name" value="HD"/>
</dbReference>
<dbReference type="GO" id="GO:0043565">
    <property type="term" value="F:sequence-specific DNA binding"/>
    <property type="evidence" value="ECO:0007669"/>
    <property type="project" value="TreeGrafter"/>
</dbReference>
<dbReference type="InterPro" id="IPR045224">
    <property type="entry name" value="HDZip_class_I_plant"/>
</dbReference>
<dbReference type="InterPro" id="IPR009057">
    <property type="entry name" value="Homeodomain-like_sf"/>
</dbReference>
<protein>
    <recommendedName>
        <fullName evidence="10">Homeobox-leucine zipper protein</fullName>
    </recommendedName>
    <alternativeName>
        <fullName evidence="10">HD-ZIP protein</fullName>
    </alternativeName>
    <alternativeName>
        <fullName evidence="10">Homeodomain transcription factor</fullName>
    </alternativeName>
</protein>